<dbReference type="AlphaFoldDB" id="A0A4U5LZI3"/>
<keyword evidence="2" id="KW-1133">Transmembrane helix</keyword>
<feature type="transmembrane region" description="Helical" evidence="2">
    <location>
        <begin position="150"/>
        <end position="180"/>
    </location>
</feature>
<evidence type="ECO:0000313" key="5">
    <source>
        <dbReference type="Proteomes" id="UP000298663"/>
    </source>
</evidence>
<feature type="chain" id="PRO_5020182929" evidence="3">
    <location>
        <begin position="23"/>
        <end position="203"/>
    </location>
</feature>
<evidence type="ECO:0000256" key="3">
    <source>
        <dbReference type="SAM" id="SignalP"/>
    </source>
</evidence>
<keyword evidence="2" id="KW-0472">Membrane</keyword>
<proteinExistence type="predicted"/>
<keyword evidence="5" id="KW-1185">Reference proteome</keyword>
<reference evidence="4 5" key="2">
    <citation type="journal article" date="2019" name="G3 (Bethesda)">
        <title>Hybrid Assembly of the Genome of the Entomopathogenic Nematode Steinernema carpocapsae Identifies the X-Chromosome.</title>
        <authorList>
            <person name="Serra L."/>
            <person name="Macchietto M."/>
            <person name="Macias-Munoz A."/>
            <person name="McGill C.J."/>
            <person name="Rodriguez I.M."/>
            <person name="Rodriguez B."/>
            <person name="Murad R."/>
            <person name="Mortazavi A."/>
        </authorList>
    </citation>
    <scope>NUCLEOTIDE SEQUENCE [LARGE SCALE GENOMIC DNA]</scope>
    <source>
        <strain evidence="4 5">ALL</strain>
    </source>
</reference>
<dbReference type="Proteomes" id="UP000298663">
    <property type="component" value="Unassembled WGS sequence"/>
</dbReference>
<name>A0A4U5LZI3_STECR</name>
<feature type="region of interest" description="Disordered" evidence="1">
    <location>
        <begin position="184"/>
        <end position="203"/>
    </location>
</feature>
<feature type="compositionally biased region" description="Basic and acidic residues" evidence="1">
    <location>
        <begin position="185"/>
        <end position="203"/>
    </location>
</feature>
<evidence type="ECO:0000256" key="1">
    <source>
        <dbReference type="SAM" id="MobiDB-lite"/>
    </source>
</evidence>
<evidence type="ECO:0000313" key="4">
    <source>
        <dbReference type="EMBL" id="TKR61759.1"/>
    </source>
</evidence>
<sequence>MAFHVFVKAFLALGSIVTTSSAYQQPFIIKWTQNETDVVVKGDFYQFEYVVSAKDQLEARNEDWCPMAYEIIFNREYHWKLNWDPADQDTFDSWVRKDDCMISDKRHSYSHIVTSMPNSDAKKGEENRVNEDKLLSEVESTTTNVTDEKLMFWTIFAGCFLGFLVIVLMIAIFLVVCVPIEDDSGENKKEERKEREEPGKEEV</sequence>
<keyword evidence="2" id="KW-0812">Transmembrane</keyword>
<gene>
    <name evidence="4" type="ORF">L596_028827</name>
</gene>
<comment type="caution">
    <text evidence="4">The sequence shown here is derived from an EMBL/GenBank/DDBJ whole genome shotgun (WGS) entry which is preliminary data.</text>
</comment>
<feature type="signal peptide" evidence="3">
    <location>
        <begin position="1"/>
        <end position="22"/>
    </location>
</feature>
<reference evidence="4 5" key="1">
    <citation type="journal article" date="2015" name="Genome Biol.">
        <title>Comparative genomics of Steinernema reveals deeply conserved gene regulatory networks.</title>
        <authorList>
            <person name="Dillman A.R."/>
            <person name="Macchietto M."/>
            <person name="Porter C.F."/>
            <person name="Rogers A."/>
            <person name="Williams B."/>
            <person name="Antoshechkin I."/>
            <person name="Lee M.M."/>
            <person name="Goodwin Z."/>
            <person name="Lu X."/>
            <person name="Lewis E.E."/>
            <person name="Goodrich-Blair H."/>
            <person name="Stock S.P."/>
            <person name="Adams B.J."/>
            <person name="Sternberg P.W."/>
            <person name="Mortazavi A."/>
        </authorList>
    </citation>
    <scope>NUCLEOTIDE SEQUENCE [LARGE SCALE GENOMIC DNA]</scope>
    <source>
        <strain evidence="4 5">ALL</strain>
    </source>
</reference>
<dbReference type="EMBL" id="AZBU02000011">
    <property type="protein sequence ID" value="TKR61759.1"/>
    <property type="molecule type" value="Genomic_DNA"/>
</dbReference>
<keyword evidence="3" id="KW-0732">Signal</keyword>
<evidence type="ECO:0000256" key="2">
    <source>
        <dbReference type="SAM" id="Phobius"/>
    </source>
</evidence>
<accession>A0A4U5LZI3</accession>
<organism evidence="4 5">
    <name type="scientific">Steinernema carpocapsae</name>
    <name type="common">Entomopathogenic nematode</name>
    <dbReference type="NCBI Taxonomy" id="34508"/>
    <lineage>
        <taxon>Eukaryota</taxon>
        <taxon>Metazoa</taxon>
        <taxon>Ecdysozoa</taxon>
        <taxon>Nematoda</taxon>
        <taxon>Chromadorea</taxon>
        <taxon>Rhabditida</taxon>
        <taxon>Tylenchina</taxon>
        <taxon>Panagrolaimomorpha</taxon>
        <taxon>Strongyloidoidea</taxon>
        <taxon>Steinernematidae</taxon>
        <taxon>Steinernema</taxon>
    </lineage>
</organism>
<protein>
    <submittedName>
        <fullName evidence="4">Uncharacterized protein</fullName>
    </submittedName>
</protein>